<dbReference type="GO" id="GO:0009088">
    <property type="term" value="P:threonine biosynthetic process"/>
    <property type="evidence" value="ECO:0007669"/>
    <property type="project" value="TreeGrafter"/>
</dbReference>
<gene>
    <name evidence="6" type="ORF">A2731_01650</name>
</gene>
<name>A0A1G1XTW7_9BACT</name>
<evidence type="ECO:0000259" key="5">
    <source>
        <dbReference type="SMART" id="SM00859"/>
    </source>
</evidence>
<dbReference type="Pfam" id="PF01118">
    <property type="entry name" value="Semialdhyde_dh"/>
    <property type="match status" value="1"/>
</dbReference>
<feature type="active site" description="Acyl-thioester intermediate" evidence="4">
    <location>
        <position position="163"/>
    </location>
</feature>
<dbReference type="STRING" id="1797533.A2731_01650"/>
<dbReference type="InterPro" id="IPR012280">
    <property type="entry name" value="Semialdhyde_DH_dimer_dom"/>
</dbReference>
<dbReference type="GO" id="GO:0051287">
    <property type="term" value="F:NAD binding"/>
    <property type="evidence" value="ECO:0007669"/>
    <property type="project" value="InterPro"/>
</dbReference>
<comment type="similarity">
    <text evidence="1">Belongs to the aspartate-semialdehyde dehydrogenase family.</text>
</comment>
<evidence type="ECO:0000313" key="7">
    <source>
        <dbReference type="Proteomes" id="UP000176241"/>
    </source>
</evidence>
<dbReference type="CDD" id="cd02315">
    <property type="entry name" value="ScASADH_like_N"/>
    <property type="match status" value="1"/>
</dbReference>
<dbReference type="SUPFAM" id="SSF51735">
    <property type="entry name" value="NAD(P)-binding Rossmann-fold domains"/>
    <property type="match status" value="1"/>
</dbReference>
<dbReference type="GO" id="GO:0046983">
    <property type="term" value="F:protein dimerization activity"/>
    <property type="evidence" value="ECO:0007669"/>
    <property type="project" value="InterPro"/>
</dbReference>
<evidence type="ECO:0000313" key="6">
    <source>
        <dbReference type="EMBL" id="OGY43503.1"/>
    </source>
</evidence>
<dbReference type="CDD" id="cd18130">
    <property type="entry name" value="ASADH_C_arch_fung_like"/>
    <property type="match status" value="1"/>
</dbReference>
<dbReference type="Gene3D" id="3.30.360.10">
    <property type="entry name" value="Dihydrodipicolinate Reductase, domain 2"/>
    <property type="match status" value="1"/>
</dbReference>
<dbReference type="NCBIfam" id="NF006416">
    <property type="entry name" value="PRK08664.1"/>
    <property type="match status" value="1"/>
</dbReference>
<evidence type="ECO:0000256" key="2">
    <source>
        <dbReference type="ARBA" id="ARBA00022857"/>
    </source>
</evidence>
<proteinExistence type="inferred from homology"/>
<evidence type="ECO:0000256" key="4">
    <source>
        <dbReference type="PIRSR" id="PIRSR000148-1"/>
    </source>
</evidence>
<dbReference type="SUPFAM" id="SSF55347">
    <property type="entry name" value="Glyceraldehyde-3-phosphate dehydrogenase-like, C-terminal domain"/>
    <property type="match status" value="1"/>
</dbReference>
<dbReference type="InterPro" id="IPR005676">
    <property type="entry name" value="Asp_semi-ald_DH_pep-lack"/>
</dbReference>
<dbReference type="InterPro" id="IPR000534">
    <property type="entry name" value="Semialdehyde_DH_NAD-bd"/>
</dbReference>
<dbReference type="GO" id="GO:0004073">
    <property type="term" value="F:aspartate-semialdehyde dehydrogenase activity"/>
    <property type="evidence" value="ECO:0007669"/>
    <property type="project" value="UniProtKB-ARBA"/>
</dbReference>
<organism evidence="6 7">
    <name type="scientific">Candidatus Buchananbacteria bacterium RIFCSPHIGHO2_01_FULL_39_8</name>
    <dbReference type="NCBI Taxonomy" id="1797533"/>
    <lineage>
        <taxon>Bacteria</taxon>
        <taxon>Candidatus Buchananiibacteriota</taxon>
    </lineage>
</organism>
<dbReference type="SMART" id="SM00859">
    <property type="entry name" value="Semialdhyde_dh"/>
    <property type="match status" value="1"/>
</dbReference>
<dbReference type="PANTHER" id="PTHR46718:SF1">
    <property type="entry name" value="ASPARTATE-SEMIALDEHYDE DEHYDROGENASE"/>
    <property type="match status" value="1"/>
</dbReference>
<dbReference type="Gene3D" id="3.40.50.720">
    <property type="entry name" value="NAD(P)-binding Rossmann-like Domain"/>
    <property type="match status" value="1"/>
</dbReference>
<protein>
    <submittedName>
        <fullName evidence="6">Aspartate-semialdehyde dehydrogenase</fullName>
    </submittedName>
</protein>
<feature type="domain" description="Semialdehyde dehydrogenase NAD-binding" evidence="5">
    <location>
        <begin position="5"/>
        <end position="143"/>
    </location>
</feature>
<keyword evidence="3" id="KW-0560">Oxidoreductase</keyword>
<dbReference type="NCBIfam" id="TIGR00978">
    <property type="entry name" value="asd_EA"/>
    <property type="match status" value="1"/>
</dbReference>
<comment type="caution">
    <text evidence="6">The sequence shown here is derived from an EMBL/GenBank/DDBJ whole genome shotgun (WGS) entry which is preliminary data.</text>
</comment>
<dbReference type="InterPro" id="IPR036291">
    <property type="entry name" value="NAD(P)-bd_dom_sf"/>
</dbReference>
<feature type="active site" description="Proton acceptor" evidence="4">
    <location>
        <position position="256"/>
    </location>
</feature>
<sequence>MEKFKVGILGATGMVGRRFVALLNNHPWFEIVLVAASQRSAGKTFQQALLERGVDKTTLENISPRGHQVRQLLVQDVSAIQTIAQQVDLVFCALDLDKRQIAALEEDYARNEVPVISNNSAHRWTPDVPVIIPEVNPQHSSVIARQRQRLGVQRGFIVTKPNCSLQSFVPAIEALRDLQPSQIIVSTYQAVSGAGRVLADWEEMKDNVIPFINGEEEKTEKEPLKIWGSVGNSQIISAASPMISSQCVRVGVSDGHLATVRVKFAKRPQADDILVRWQAASSPIDSLQLPLAPKPFLIYHREPDRPQPVLDRDAGKGMAISIGRLQPDTVFDYKFVCLSHNTIRGAAGGAILLAELLVAQGILEKG</sequence>
<dbReference type="GO" id="GO:0009086">
    <property type="term" value="P:methionine biosynthetic process"/>
    <property type="evidence" value="ECO:0007669"/>
    <property type="project" value="UniProtKB-ARBA"/>
</dbReference>
<dbReference type="InterPro" id="IPR051823">
    <property type="entry name" value="ASADH-related"/>
</dbReference>
<evidence type="ECO:0000256" key="3">
    <source>
        <dbReference type="ARBA" id="ARBA00023002"/>
    </source>
</evidence>
<evidence type="ECO:0000256" key="1">
    <source>
        <dbReference type="ARBA" id="ARBA00010584"/>
    </source>
</evidence>
<accession>A0A1G1XTW7</accession>
<dbReference type="AlphaFoldDB" id="A0A1G1XTW7"/>
<dbReference type="EMBL" id="MHIC01000046">
    <property type="protein sequence ID" value="OGY43503.1"/>
    <property type="molecule type" value="Genomic_DNA"/>
</dbReference>
<dbReference type="PIRSF" id="PIRSF000148">
    <property type="entry name" value="ASA_dh"/>
    <property type="match status" value="1"/>
</dbReference>
<dbReference type="Pfam" id="PF02774">
    <property type="entry name" value="Semialdhyde_dhC"/>
    <property type="match status" value="1"/>
</dbReference>
<reference evidence="6 7" key="1">
    <citation type="journal article" date="2016" name="Nat. Commun.">
        <title>Thousands of microbial genomes shed light on interconnected biogeochemical processes in an aquifer system.</title>
        <authorList>
            <person name="Anantharaman K."/>
            <person name="Brown C.T."/>
            <person name="Hug L.A."/>
            <person name="Sharon I."/>
            <person name="Castelle C.J."/>
            <person name="Probst A.J."/>
            <person name="Thomas B.C."/>
            <person name="Singh A."/>
            <person name="Wilkins M.J."/>
            <person name="Karaoz U."/>
            <person name="Brodie E.L."/>
            <person name="Williams K.H."/>
            <person name="Hubbard S.S."/>
            <person name="Banfield J.F."/>
        </authorList>
    </citation>
    <scope>NUCLEOTIDE SEQUENCE [LARGE SCALE GENOMIC DNA]</scope>
</reference>
<keyword evidence="2" id="KW-0521">NADP</keyword>
<dbReference type="PANTHER" id="PTHR46718">
    <property type="entry name" value="ASPARTATE-SEMIALDEHYDE DEHYDROGENASE"/>
    <property type="match status" value="1"/>
</dbReference>
<dbReference type="GO" id="GO:0050661">
    <property type="term" value="F:NADP binding"/>
    <property type="evidence" value="ECO:0007669"/>
    <property type="project" value="InterPro"/>
</dbReference>
<dbReference type="Proteomes" id="UP000176241">
    <property type="component" value="Unassembled WGS sequence"/>
</dbReference>